<dbReference type="EMBL" id="ADVG01000004">
    <property type="protein sequence ID" value="EFH82949.1"/>
    <property type="molecule type" value="Genomic_DNA"/>
</dbReference>
<evidence type="ECO:0000313" key="5">
    <source>
        <dbReference type="Proteomes" id="UP000004508"/>
    </source>
</evidence>
<dbReference type="EMBL" id="ADVG01000003">
    <property type="protein sequence ID" value="EFH85109.1"/>
    <property type="molecule type" value="Genomic_DNA"/>
</dbReference>
<sequence>MSLEVMYQRCAGIDVHQGFLVVCVSVIEGGKRQKEIRTFNHDTAGLLALRAWLLEQRCTHVGMESTGVYWMPVYRRLEGFFELVVANAQHIKGVPGRKTDVKDAEWIADLLQHGLVKASFVPSQEQQDVRDLTRTRIHLVEERSRLVNRVQKVLEEAGMKLPSVVTDVMGVSGRAVLRAMCAGERDPERLASLLLPGVKATHEQAVVALTAEVRVHHRFLLQELLTLIDAQDRAISHLEGEIERHLHPFEEQMTRCEKINGVSSHIIHVLMAEVGTDLSRFPDAEHLSSWAGVCPGHKESAGKRQSGRCRKGNRYVRTALVQAAHAVRRSHTYLGERYRRLKKRRGSKRAALAVGRSILVIYYEMMTTGQDYEEKGEEFFRQRDRGKVERELIQRLKRLGYQITQPAA</sequence>
<protein>
    <submittedName>
        <fullName evidence="4">Transposase IS116/IS110/IS902 family protein</fullName>
    </submittedName>
</protein>
<dbReference type="STRING" id="485913.Krac_3846"/>
<dbReference type="GO" id="GO:0003677">
    <property type="term" value="F:DNA binding"/>
    <property type="evidence" value="ECO:0007669"/>
    <property type="project" value="InterPro"/>
</dbReference>
<dbReference type="Pfam" id="PF01548">
    <property type="entry name" value="DEDD_Tnp_IS110"/>
    <property type="match status" value="1"/>
</dbReference>
<evidence type="ECO:0000259" key="1">
    <source>
        <dbReference type="Pfam" id="PF01548"/>
    </source>
</evidence>
<dbReference type="Proteomes" id="UP000004508">
    <property type="component" value="Unassembled WGS sequence"/>
</dbReference>
<dbReference type="Pfam" id="PF02371">
    <property type="entry name" value="Transposase_20"/>
    <property type="match status" value="1"/>
</dbReference>
<dbReference type="InParanoid" id="D6TYN4"/>
<dbReference type="NCBIfam" id="NF033542">
    <property type="entry name" value="transpos_IS110"/>
    <property type="match status" value="1"/>
</dbReference>
<dbReference type="GO" id="GO:0006313">
    <property type="term" value="P:DNA transposition"/>
    <property type="evidence" value="ECO:0007669"/>
    <property type="project" value="InterPro"/>
</dbReference>
<dbReference type="RefSeq" id="WP_007917147.1">
    <property type="nucleotide sequence ID" value="NZ_ADVG01000003.1"/>
</dbReference>
<dbReference type="AlphaFoldDB" id="D6TYN4"/>
<gene>
    <name evidence="3" type="ORF">Krac_3846</name>
    <name evidence="4" type="ORF">Krac_6264</name>
</gene>
<dbReference type="InterPro" id="IPR003346">
    <property type="entry name" value="Transposase_20"/>
</dbReference>
<dbReference type="PANTHER" id="PTHR33055:SF15">
    <property type="entry name" value="TRANSPOSASE-RELATED"/>
    <property type="match status" value="1"/>
</dbReference>
<keyword evidence="5" id="KW-1185">Reference proteome</keyword>
<evidence type="ECO:0000313" key="4">
    <source>
        <dbReference type="EMBL" id="EFH85109.1"/>
    </source>
</evidence>
<evidence type="ECO:0000313" key="3">
    <source>
        <dbReference type="EMBL" id="EFH82949.1"/>
    </source>
</evidence>
<dbReference type="PANTHER" id="PTHR33055">
    <property type="entry name" value="TRANSPOSASE FOR INSERTION SEQUENCE ELEMENT IS1111A"/>
    <property type="match status" value="1"/>
</dbReference>
<dbReference type="InterPro" id="IPR047650">
    <property type="entry name" value="Transpos_IS110"/>
</dbReference>
<evidence type="ECO:0000259" key="2">
    <source>
        <dbReference type="Pfam" id="PF02371"/>
    </source>
</evidence>
<dbReference type="eggNOG" id="COG3547">
    <property type="taxonomic scope" value="Bacteria"/>
</dbReference>
<accession>D6TYN4</accession>
<name>D6TYN4_KTERA</name>
<proteinExistence type="predicted"/>
<dbReference type="InterPro" id="IPR002525">
    <property type="entry name" value="Transp_IS110-like_N"/>
</dbReference>
<reference evidence="4 5" key="1">
    <citation type="journal article" date="2011" name="Stand. Genomic Sci.">
        <title>Non-contiguous finished genome sequence and contextual data of the filamentous soil bacterium Ktedonobacter racemifer type strain (SOSP1-21).</title>
        <authorList>
            <person name="Chang Y.J."/>
            <person name="Land M."/>
            <person name="Hauser L."/>
            <person name="Chertkov O."/>
            <person name="Del Rio T.G."/>
            <person name="Nolan M."/>
            <person name="Copeland A."/>
            <person name="Tice H."/>
            <person name="Cheng J.F."/>
            <person name="Lucas S."/>
            <person name="Han C."/>
            <person name="Goodwin L."/>
            <person name="Pitluck S."/>
            <person name="Ivanova N."/>
            <person name="Ovchinikova G."/>
            <person name="Pati A."/>
            <person name="Chen A."/>
            <person name="Palaniappan K."/>
            <person name="Mavromatis K."/>
            <person name="Liolios K."/>
            <person name="Brettin T."/>
            <person name="Fiebig A."/>
            <person name="Rohde M."/>
            <person name="Abt B."/>
            <person name="Goker M."/>
            <person name="Detter J.C."/>
            <person name="Woyke T."/>
            <person name="Bristow J."/>
            <person name="Eisen J.A."/>
            <person name="Markowitz V."/>
            <person name="Hugenholtz P."/>
            <person name="Kyrpides N.C."/>
            <person name="Klenk H.P."/>
            <person name="Lapidus A."/>
        </authorList>
    </citation>
    <scope>NUCLEOTIDE SEQUENCE [LARGE SCALE GENOMIC DNA]</scope>
    <source>
        <strain evidence="5">DSM 44963</strain>
        <strain evidence="4">SOSP1-21</strain>
    </source>
</reference>
<dbReference type="GO" id="GO:0004803">
    <property type="term" value="F:transposase activity"/>
    <property type="evidence" value="ECO:0007669"/>
    <property type="project" value="InterPro"/>
</dbReference>
<comment type="caution">
    <text evidence="4">The sequence shown here is derived from an EMBL/GenBank/DDBJ whole genome shotgun (WGS) entry which is preliminary data.</text>
</comment>
<organism evidence="4 5">
    <name type="scientific">Ktedonobacter racemifer DSM 44963</name>
    <dbReference type="NCBI Taxonomy" id="485913"/>
    <lineage>
        <taxon>Bacteria</taxon>
        <taxon>Bacillati</taxon>
        <taxon>Chloroflexota</taxon>
        <taxon>Ktedonobacteria</taxon>
        <taxon>Ktedonobacterales</taxon>
        <taxon>Ktedonobacteraceae</taxon>
        <taxon>Ktedonobacter</taxon>
    </lineage>
</organism>
<feature type="domain" description="Transposase IS110-like N-terminal" evidence="1">
    <location>
        <begin position="11"/>
        <end position="157"/>
    </location>
</feature>
<feature type="domain" description="Transposase IS116/IS110/IS902 C-terminal" evidence="2">
    <location>
        <begin position="257"/>
        <end position="338"/>
    </location>
</feature>